<dbReference type="SUPFAM" id="SSF52540">
    <property type="entry name" value="P-loop containing nucleoside triphosphate hydrolases"/>
    <property type="match status" value="1"/>
</dbReference>
<evidence type="ECO:0000256" key="7">
    <source>
        <dbReference type="ARBA" id="ARBA00022840"/>
    </source>
</evidence>
<evidence type="ECO:0000256" key="5">
    <source>
        <dbReference type="ARBA" id="ARBA00022801"/>
    </source>
</evidence>
<keyword evidence="1" id="KW-0004">4Fe-4S</keyword>
<keyword evidence="8" id="KW-0408">Iron</keyword>
<dbReference type="InterPro" id="IPR010614">
    <property type="entry name" value="RAD3-like_helicase_DEAD"/>
</dbReference>
<dbReference type="Gene3D" id="1.10.275.40">
    <property type="match status" value="1"/>
</dbReference>
<dbReference type="GO" id="GO:0005524">
    <property type="term" value="F:ATP binding"/>
    <property type="evidence" value="ECO:0007669"/>
    <property type="project" value="UniProtKB-KW"/>
</dbReference>
<keyword evidence="7" id="KW-0067">ATP-binding</keyword>
<evidence type="ECO:0000256" key="2">
    <source>
        <dbReference type="ARBA" id="ARBA00022723"/>
    </source>
</evidence>
<dbReference type="InterPro" id="IPR014013">
    <property type="entry name" value="Helic_SF1/SF2_ATP-bd_DinG/Rad3"/>
</dbReference>
<dbReference type="InterPro" id="IPR027417">
    <property type="entry name" value="P-loop_NTPase"/>
</dbReference>
<keyword evidence="16" id="KW-1185">Reference proteome</keyword>
<keyword evidence="9" id="KW-0411">Iron-sulfur</keyword>
<dbReference type="Gene3D" id="1.10.30.20">
    <property type="entry name" value="Bacterial XPD DNA helicase, FeS cluster domain"/>
    <property type="match status" value="1"/>
</dbReference>
<keyword evidence="11" id="KW-0234">DNA repair</keyword>
<dbReference type="GO" id="GO:0003677">
    <property type="term" value="F:DNA binding"/>
    <property type="evidence" value="ECO:0007669"/>
    <property type="project" value="UniProtKB-KW"/>
</dbReference>
<dbReference type="InterPro" id="IPR042493">
    <property type="entry name" value="XPD_DNA_FeS"/>
</dbReference>
<dbReference type="PANTHER" id="PTHR11472:SF34">
    <property type="entry name" value="REGULATOR OF TELOMERE ELONGATION HELICASE 1"/>
    <property type="match status" value="1"/>
</dbReference>
<dbReference type="GO" id="GO:0003678">
    <property type="term" value="F:DNA helicase activity"/>
    <property type="evidence" value="ECO:0007669"/>
    <property type="project" value="InterPro"/>
</dbReference>
<dbReference type="PANTHER" id="PTHR11472">
    <property type="entry name" value="DNA REPAIR DEAD HELICASE RAD3/XP-D SUBFAMILY MEMBER"/>
    <property type="match status" value="1"/>
</dbReference>
<dbReference type="KEGG" id="vpy:HZI73_00145"/>
<dbReference type="PROSITE" id="PS51193">
    <property type="entry name" value="HELICASE_ATP_BIND_2"/>
    <property type="match status" value="1"/>
</dbReference>
<evidence type="ECO:0000256" key="9">
    <source>
        <dbReference type="ARBA" id="ARBA00023014"/>
    </source>
</evidence>
<dbReference type="InterPro" id="IPR006555">
    <property type="entry name" value="ATP-dep_Helicase_C"/>
</dbReference>
<dbReference type="SMART" id="SM00491">
    <property type="entry name" value="HELICc2"/>
    <property type="match status" value="1"/>
</dbReference>
<dbReference type="Pfam" id="PF06733">
    <property type="entry name" value="DEAD_2"/>
    <property type="match status" value="1"/>
</dbReference>
<dbReference type="InterPro" id="IPR011545">
    <property type="entry name" value="DEAD/DEAH_box_helicase_dom"/>
</dbReference>
<evidence type="ECO:0000259" key="14">
    <source>
        <dbReference type="PROSITE" id="PS51193"/>
    </source>
</evidence>
<evidence type="ECO:0000313" key="15">
    <source>
        <dbReference type="EMBL" id="QUI20814.1"/>
    </source>
</evidence>
<evidence type="ECO:0000256" key="11">
    <source>
        <dbReference type="ARBA" id="ARBA00023204"/>
    </source>
</evidence>
<evidence type="ECO:0000256" key="12">
    <source>
        <dbReference type="ARBA" id="ARBA00023235"/>
    </source>
</evidence>
<evidence type="ECO:0000256" key="1">
    <source>
        <dbReference type="ARBA" id="ARBA00022485"/>
    </source>
</evidence>
<dbReference type="GO" id="GO:0016818">
    <property type="term" value="F:hydrolase activity, acting on acid anhydrides, in phosphorus-containing anhydrides"/>
    <property type="evidence" value="ECO:0007669"/>
    <property type="project" value="InterPro"/>
</dbReference>
<keyword evidence="12" id="KW-0413">Isomerase</keyword>
<keyword evidence="2" id="KW-0479">Metal-binding</keyword>
<dbReference type="GO" id="GO:0046872">
    <property type="term" value="F:metal ion binding"/>
    <property type="evidence" value="ECO:0007669"/>
    <property type="project" value="UniProtKB-KW"/>
</dbReference>
<dbReference type="Gene3D" id="3.90.320.10">
    <property type="match status" value="1"/>
</dbReference>
<evidence type="ECO:0000256" key="8">
    <source>
        <dbReference type="ARBA" id="ARBA00023004"/>
    </source>
</evidence>
<sequence length="789" mass="91130">MATNEIRISVRELIEFVLRSGDIKSVFLSSSRAVDGIKAHQKIQKRFAKQYDKYQAEVPIGDHITMEDITLELSGRIDGIIEDEQLPIIDEIKSVVRDLSTIDEDYNQLHWAQGKMYAYMYAKEHALDTLVVQLTYVELGSYAIKQFQKTYTKQALEAFYLDTIRLYITFAKQIAQYNALKDKSIKSLQFPFTGYRRGQRKLVTSVYKVIIEGEKLYARAPTGIGKTMGTLFPAIKSLAEQPGKIFYLTAKTIGRDVAEKALNLLEDHGLIMKRVMITAKDKVCLHHEKKCDGDFCPYAKGHFDRINDALSAMMAATHHYSRDVILEYATRYQVCPYELTLDVSLFCDCIICDYNYAFDPSAVLKRFFVEGNGRYIFLIDEAHNLVDRARSMYSAVMSKKAILELKKKVKGKDNILHGYLNKINQFMIEKRHACDDRGYVVDDYYSEDLVDLLRGVLFRTEKIFPQLNDWEHMDALLEFYFDTYDFVKKIELYDDRYVTYYEKLRDEVRMKIYCLDPSFNLKTYMDNAKAAVLFSATLTPMDYFVKILGGHEKNYGLTLESPFESDNLCLLVNNTVSTKYKDRERTYDQVVDTIRYTVGGKKGNYMVFFPSYQYMEDVSERFIAGMEDQSTTVMCQERGLSEKEKEDFLQAFHEEREHTLVAFAVLGGMFGEGIDLKGEKLSGAIIVGVGLPSICLERDLIKAHFDNRSGNGFQYAYMYPGMNKVMQAAGRVIRTGEDIGVVILIDERFNYQHYRNLFPPEWCHAKYISSSTSLRNRVDLFWNKGCKKV</sequence>
<name>A0A8J8MFU7_9FIRM</name>
<evidence type="ECO:0000256" key="10">
    <source>
        <dbReference type="ARBA" id="ARBA00023125"/>
    </source>
</evidence>
<dbReference type="GO" id="GO:0006281">
    <property type="term" value="P:DNA repair"/>
    <property type="evidence" value="ECO:0007669"/>
    <property type="project" value="UniProtKB-KW"/>
</dbReference>
<dbReference type="Pfam" id="PF13307">
    <property type="entry name" value="Helicase_C_2"/>
    <property type="match status" value="1"/>
</dbReference>
<organism evidence="15 16">
    <name type="scientific">Vallitalea pronyensis</name>
    <dbReference type="NCBI Taxonomy" id="1348613"/>
    <lineage>
        <taxon>Bacteria</taxon>
        <taxon>Bacillati</taxon>
        <taxon>Bacillota</taxon>
        <taxon>Clostridia</taxon>
        <taxon>Lachnospirales</taxon>
        <taxon>Vallitaleaceae</taxon>
        <taxon>Vallitalea</taxon>
    </lineage>
</organism>
<dbReference type="Gene3D" id="3.40.50.300">
    <property type="entry name" value="P-loop containing nucleotide triphosphate hydrolases"/>
    <property type="match status" value="2"/>
</dbReference>
<evidence type="ECO:0000256" key="13">
    <source>
        <dbReference type="ARBA" id="ARBA00038058"/>
    </source>
</evidence>
<dbReference type="Pfam" id="PF00270">
    <property type="entry name" value="DEAD"/>
    <property type="match status" value="1"/>
</dbReference>
<keyword evidence="5" id="KW-0378">Hydrolase</keyword>
<keyword evidence="10" id="KW-0238">DNA-binding</keyword>
<keyword evidence="6 15" id="KW-0347">Helicase</keyword>
<keyword evidence="4" id="KW-0227">DNA damage</keyword>
<proteinExistence type="inferred from homology"/>
<dbReference type="SMART" id="SM00488">
    <property type="entry name" value="DEXDc2"/>
    <property type="match status" value="1"/>
</dbReference>
<protein>
    <submittedName>
        <fullName evidence="15">ATP-dependent DNA helicase</fullName>
    </submittedName>
</protein>
<reference evidence="15" key="1">
    <citation type="submission" date="2020-07" db="EMBL/GenBank/DDBJ databases">
        <title>Vallitalea pronyensis genome.</title>
        <authorList>
            <person name="Postec A."/>
        </authorList>
    </citation>
    <scope>NUCLEOTIDE SEQUENCE</scope>
    <source>
        <strain evidence="15">FatNI3</strain>
    </source>
</reference>
<accession>A0A8J8MFU7</accession>
<comment type="similarity">
    <text evidence="13">Belongs to the helicase family. DinG subfamily.</text>
</comment>
<evidence type="ECO:0000313" key="16">
    <source>
        <dbReference type="Proteomes" id="UP000683246"/>
    </source>
</evidence>
<gene>
    <name evidence="15" type="ORF">HZI73_00145</name>
</gene>
<dbReference type="RefSeq" id="WP_212696272.1">
    <property type="nucleotide sequence ID" value="NZ_CP058649.1"/>
</dbReference>
<dbReference type="Proteomes" id="UP000683246">
    <property type="component" value="Chromosome"/>
</dbReference>
<dbReference type="InterPro" id="IPR011604">
    <property type="entry name" value="PDDEXK-like_dom_sf"/>
</dbReference>
<dbReference type="AlphaFoldDB" id="A0A8J8MFU7"/>
<feature type="domain" description="Helicase ATP-binding" evidence="14">
    <location>
        <begin position="185"/>
        <end position="434"/>
    </location>
</feature>
<dbReference type="InterPro" id="IPR006554">
    <property type="entry name" value="Helicase-like_DEXD_c2"/>
</dbReference>
<dbReference type="InterPro" id="IPR045028">
    <property type="entry name" value="DinG/Rad3-like"/>
</dbReference>
<evidence type="ECO:0000256" key="6">
    <source>
        <dbReference type="ARBA" id="ARBA00022806"/>
    </source>
</evidence>
<dbReference type="GO" id="GO:0051539">
    <property type="term" value="F:4 iron, 4 sulfur cluster binding"/>
    <property type="evidence" value="ECO:0007669"/>
    <property type="project" value="UniProtKB-KW"/>
</dbReference>
<evidence type="ECO:0000256" key="4">
    <source>
        <dbReference type="ARBA" id="ARBA00022763"/>
    </source>
</evidence>
<evidence type="ECO:0000256" key="3">
    <source>
        <dbReference type="ARBA" id="ARBA00022741"/>
    </source>
</evidence>
<dbReference type="EMBL" id="CP058649">
    <property type="protein sequence ID" value="QUI20814.1"/>
    <property type="molecule type" value="Genomic_DNA"/>
</dbReference>
<keyword evidence="3" id="KW-0547">Nucleotide-binding</keyword>